<organism evidence="3 4">
    <name type="scientific">Furculomyces boomerangus</name>
    <dbReference type="NCBI Taxonomy" id="61424"/>
    <lineage>
        <taxon>Eukaryota</taxon>
        <taxon>Fungi</taxon>
        <taxon>Fungi incertae sedis</taxon>
        <taxon>Zoopagomycota</taxon>
        <taxon>Kickxellomycotina</taxon>
        <taxon>Harpellomycetes</taxon>
        <taxon>Harpellales</taxon>
        <taxon>Harpellaceae</taxon>
        <taxon>Furculomyces</taxon>
    </lineage>
</organism>
<dbReference type="GO" id="GO:0006886">
    <property type="term" value="P:intracellular protein transport"/>
    <property type="evidence" value="ECO:0007669"/>
    <property type="project" value="TreeGrafter"/>
</dbReference>
<accession>A0A2T9YLQ5</accession>
<dbReference type="EMBL" id="MBFT01000328">
    <property type="protein sequence ID" value="PVU93262.1"/>
    <property type="molecule type" value="Genomic_DNA"/>
</dbReference>
<dbReference type="Gene3D" id="1.10.472.80">
    <property type="entry name" value="Ypt/Rab-GAP domain of gyp1p, domain 3"/>
    <property type="match status" value="1"/>
</dbReference>
<feature type="compositionally biased region" description="Basic and acidic residues" evidence="1">
    <location>
        <begin position="943"/>
        <end position="955"/>
    </location>
</feature>
<dbReference type="SMART" id="SM00164">
    <property type="entry name" value="TBC"/>
    <property type="match status" value="1"/>
</dbReference>
<feature type="compositionally biased region" description="Polar residues" evidence="1">
    <location>
        <begin position="153"/>
        <end position="163"/>
    </location>
</feature>
<name>A0A2T9YLQ5_9FUNG</name>
<feature type="domain" description="Rab-GAP TBC" evidence="2">
    <location>
        <begin position="39"/>
        <end position="582"/>
    </location>
</feature>
<feature type="compositionally biased region" description="Basic and acidic residues" evidence="1">
    <location>
        <begin position="164"/>
        <end position="173"/>
    </location>
</feature>
<evidence type="ECO:0000313" key="4">
    <source>
        <dbReference type="Proteomes" id="UP000245699"/>
    </source>
</evidence>
<dbReference type="AlphaFoldDB" id="A0A2T9YLQ5"/>
<protein>
    <recommendedName>
        <fullName evidence="2">Rab-GAP TBC domain-containing protein</fullName>
    </recommendedName>
</protein>
<feature type="region of interest" description="Disordered" evidence="1">
    <location>
        <begin position="148"/>
        <end position="173"/>
    </location>
</feature>
<dbReference type="PANTHER" id="PTHR22957">
    <property type="entry name" value="TBC1 DOMAIN FAMILY MEMBER GTPASE-ACTIVATING PROTEIN"/>
    <property type="match status" value="1"/>
</dbReference>
<dbReference type="PROSITE" id="PS50086">
    <property type="entry name" value="TBC_RABGAP"/>
    <property type="match status" value="1"/>
</dbReference>
<feature type="compositionally biased region" description="Basic and acidic residues" evidence="1">
    <location>
        <begin position="671"/>
        <end position="689"/>
    </location>
</feature>
<proteinExistence type="predicted"/>
<reference evidence="3 4" key="1">
    <citation type="journal article" date="2018" name="MBio">
        <title>Comparative Genomics Reveals the Core Gene Toolbox for the Fungus-Insect Symbiosis.</title>
        <authorList>
            <person name="Wang Y."/>
            <person name="Stata M."/>
            <person name="Wang W."/>
            <person name="Stajich J.E."/>
            <person name="White M.M."/>
            <person name="Moncalvo J.M."/>
        </authorList>
    </citation>
    <scope>NUCLEOTIDE SEQUENCE [LARGE SCALE GENOMIC DNA]</scope>
    <source>
        <strain evidence="3 4">AUS-77-4</strain>
    </source>
</reference>
<dbReference type="Proteomes" id="UP000245699">
    <property type="component" value="Unassembled WGS sequence"/>
</dbReference>
<feature type="region of interest" description="Disordered" evidence="1">
    <location>
        <begin position="833"/>
        <end position="857"/>
    </location>
</feature>
<dbReference type="PANTHER" id="PTHR22957:SF27">
    <property type="entry name" value="TBC1 DOMAIN FAMILY MEMBER 13"/>
    <property type="match status" value="1"/>
</dbReference>
<feature type="region of interest" description="Disordered" evidence="1">
    <location>
        <begin position="662"/>
        <end position="689"/>
    </location>
</feature>
<dbReference type="GO" id="GO:0005096">
    <property type="term" value="F:GTPase activator activity"/>
    <property type="evidence" value="ECO:0007669"/>
    <property type="project" value="TreeGrafter"/>
</dbReference>
<dbReference type="InterPro" id="IPR035969">
    <property type="entry name" value="Rab-GAP_TBC_sf"/>
</dbReference>
<sequence length="983" mass="113197">MSLRNTSGRYEELKKIIFDEANPEIDLDKVRELCFDGIESSDGLRSICWRLMMGYLSTNRKNWAKELKESREFYYDFIKELVLSIYNSTKAKRSKKYISIIGSRGMPGEKDELDYRNKAILQILRDVKRTLPNQMFFHQFLNSDNEIDPEYSGTKSMNNNSQTKENEKDIKDSDAPKIKKAGRSYTVSGDKNTFQKTGDELTKNMADYKFGTSKYDLESGFDSDNLRYKIGKKQSIAKGPTDDNRKFSFSKKRLSKRTTINSLFEHVDTNVTKNLQVEKKNGDVVNGKRGGIKDVSFGDLQFFAVNERYINKYKHEISELGLAKEFMLTPPQTHLDIIARILFVFTCLNKSVGYVQGMNEIVATFYYVMVNEAPTRDDRIAAEADTFYLLFNALNGQTLNNFISEMDEVEADLLEEKTVFDENQNQKETLAVMLDEGTSKVKNVEGSNEKNSGYKQVEWDIPTNNLGTNSKANSRDGGETVGSKLAKMFDSMTEKAYFKPDNIPAPDKILPKFPEKQGGIQRMLWRWWNKYVRSVDPELWEYMDRKGFKPEDFALRWLLVWCAREYDLKQVIRLWDSFISDRAGRITGTNSYVEFSEKDDDHKSDNLSEGVGGKKNGNKYSIKFRYNNIVEGISKIMENAEVTYTNQYEQYYDNHIGKKPMKNANKTIKSKGGEKKKKEVKKLESDKKEDKVIDKKEEKSLVRGGVSEMEFEMGFLLDFGVSMLVSVREKILKSDFSGGMMILQSFNQETPGRMGVEQLLEMTKLIKCYREKYGNNMPAVGIVDELKLSFEIEGDEKSGNEKIRNTGQRGVKICENENSGNVKLKLSSITNQQNFVDKKESREKKNKTKKKESNKDRKIVLKHRAIHKDEDGNFRNSLDSRQSGYYDNNKTLCKKESNATLSETYQSDEHKLAPSNGSGYETDEKSLFSLSLLGRLKSFGDIFGDKNQKQNKDKNVLPQQNKPAEYKKPKADLYIDQYSFAWM</sequence>
<evidence type="ECO:0000256" key="1">
    <source>
        <dbReference type="SAM" id="MobiDB-lite"/>
    </source>
</evidence>
<gene>
    <name evidence="3" type="ORF">BB559_003369</name>
</gene>
<dbReference type="Pfam" id="PF00566">
    <property type="entry name" value="RabGAP-TBC"/>
    <property type="match status" value="2"/>
</dbReference>
<feature type="region of interest" description="Disordered" evidence="1">
    <location>
        <begin position="943"/>
        <end position="965"/>
    </location>
</feature>
<dbReference type="OrthoDB" id="26371at2759"/>
<dbReference type="Gene3D" id="1.10.8.270">
    <property type="entry name" value="putative rabgap domain of human tbc1 domain family member 14 like domains"/>
    <property type="match status" value="1"/>
</dbReference>
<keyword evidence="4" id="KW-1185">Reference proteome</keyword>
<evidence type="ECO:0000313" key="3">
    <source>
        <dbReference type="EMBL" id="PVU93262.1"/>
    </source>
</evidence>
<dbReference type="SUPFAM" id="SSF47923">
    <property type="entry name" value="Ypt/Rab-GAP domain of gyp1p"/>
    <property type="match status" value="3"/>
</dbReference>
<comment type="caution">
    <text evidence="3">The sequence shown here is derived from an EMBL/GenBank/DDBJ whole genome shotgun (WGS) entry which is preliminary data.</text>
</comment>
<evidence type="ECO:0000259" key="2">
    <source>
        <dbReference type="PROSITE" id="PS50086"/>
    </source>
</evidence>
<dbReference type="InterPro" id="IPR000195">
    <property type="entry name" value="Rab-GAP-TBC_dom"/>
</dbReference>